<gene>
    <name evidence="1" type="ORF">ABNN70_06050</name>
</gene>
<dbReference type="AlphaFoldDB" id="A0AAU8IJ88"/>
<reference evidence="1" key="1">
    <citation type="submission" date="2024-06" db="EMBL/GenBank/DDBJ databases">
        <authorList>
            <person name="Fan A."/>
            <person name="Zhang F.Y."/>
            <person name="Zhang L."/>
        </authorList>
    </citation>
    <scope>NUCLEOTIDE SEQUENCE</scope>
    <source>
        <strain evidence="1">Y61</strain>
    </source>
</reference>
<protein>
    <submittedName>
        <fullName evidence="1">DUF4411 domain-containing protein</fullName>
    </submittedName>
</protein>
<evidence type="ECO:0000313" key="1">
    <source>
        <dbReference type="EMBL" id="XCJ18020.1"/>
    </source>
</evidence>
<accession>A0AAU8IJ88</accession>
<dbReference type="Gene3D" id="3.40.50.1010">
    <property type="entry name" value="5'-nuclease"/>
    <property type="match status" value="1"/>
</dbReference>
<organism evidence="1">
    <name type="scientific">Sporolactobacillus sp. Y61</name>
    <dbReference type="NCBI Taxonomy" id="3160863"/>
    <lineage>
        <taxon>Bacteria</taxon>
        <taxon>Bacillati</taxon>
        <taxon>Bacillota</taxon>
        <taxon>Bacilli</taxon>
        <taxon>Bacillales</taxon>
        <taxon>Sporolactobacillaceae</taxon>
        <taxon>Sporolactobacillus</taxon>
    </lineage>
</organism>
<name>A0AAU8IJ88_9BACL</name>
<dbReference type="EMBL" id="CP159510">
    <property type="protein sequence ID" value="XCJ18020.1"/>
    <property type="molecule type" value="Genomic_DNA"/>
</dbReference>
<proteinExistence type="predicted"/>
<sequence>MSEVKLYTLDTDVFRHMASRNSAQQYKRANRRFWWLILSEVKDYRANLLTPKQVRYELEVQFYNLPNRETEMIRRLLKNTVTSVDKCNREIEHTIRLMESFVKAHYSEDISTELPQYKIEYGGINDANILYSAWREDSILVTANIKDFLFYVFLFEYDEDRLYDLLRGEFVHISNTLIHKILNDEEFKHLYSNFKYLAKD</sequence>
<dbReference type="RefSeq" id="WP_353949104.1">
    <property type="nucleotide sequence ID" value="NZ_CP159510.1"/>
</dbReference>
<dbReference type="InterPro" id="IPR029060">
    <property type="entry name" value="PIN-like_dom_sf"/>
</dbReference>
<dbReference type="SUPFAM" id="SSF88723">
    <property type="entry name" value="PIN domain-like"/>
    <property type="match status" value="1"/>
</dbReference>